<dbReference type="Gene3D" id="6.10.340.10">
    <property type="match status" value="1"/>
</dbReference>
<dbReference type="InterPro" id="IPR052155">
    <property type="entry name" value="Biofilm_reg_signaling"/>
</dbReference>
<feature type="domain" description="GGDEF" evidence="7">
    <location>
        <begin position="388"/>
        <end position="521"/>
    </location>
</feature>
<comment type="subcellular location">
    <subcellularLocation>
        <location evidence="1">Cell membrane</location>
    </subcellularLocation>
</comment>
<dbReference type="InterPro" id="IPR043128">
    <property type="entry name" value="Rev_trsase/Diguanyl_cyclase"/>
</dbReference>
<dbReference type="Pfam" id="PF05228">
    <property type="entry name" value="CHASE4"/>
    <property type="match status" value="1"/>
</dbReference>
<evidence type="ECO:0000256" key="3">
    <source>
        <dbReference type="ARBA" id="ARBA00023136"/>
    </source>
</evidence>
<reference evidence="8 9" key="1">
    <citation type="submission" date="2016-03" db="EMBL/GenBank/DDBJ databases">
        <authorList>
            <person name="Sant'Anna F.H."/>
            <person name="Ambrosini A."/>
            <person name="Souza R."/>
            <person name="Bach E."/>
            <person name="Fernandes G."/>
            <person name="Balsanelli E."/>
            <person name="Baura V.A."/>
            <person name="Souza E.M."/>
            <person name="Passaglia L."/>
        </authorList>
    </citation>
    <scope>NUCLEOTIDE SEQUENCE [LARGE SCALE GENOMIC DNA]</scope>
    <source>
        <strain evidence="8 9">P26E</strain>
    </source>
</reference>
<dbReference type="InterPro" id="IPR029787">
    <property type="entry name" value="Nucleotide_cyclase"/>
</dbReference>
<proteinExistence type="predicted"/>
<dbReference type="PROSITE" id="PS50887">
    <property type="entry name" value="GGDEF"/>
    <property type="match status" value="1"/>
</dbReference>
<keyword evidence="9" id="KW-1185">Reference proteome</keyword>
<dbReference type="PROSITE" id="PS50885">
    <property type="entry name" value="HAMP"/>
    <property type="match status" value="1"/>
</dbReference>
<accession>A0ABX3ENY1</accession>
<dbReference type="SMART" id="SM00052">
    <property type="entry name" value="EAL"/>
    <property type="match status" value="1"/>
</dbReference>
<dbReference type="PANTHER" id="PTHR44757:SF2">
    <property type="entry name" value="BIOFILM ARCHITECTURE MAINTENANCE PROTEIN MBAA"/>
    <property type="match status" value="1"/>
</dbReference>
<evidence type="ECO:0000313" key="9">
    <source>
        <dbReference type="Proteomes" id="UP000186058"/>
    </source>
</evidence>
<dbReference type="InterPro" id="IPR007892">
    <property type="entry name" value="CHASE4"/>
</dbReference>
<dbReference type="RefSeq" id="WP_074108007.1">
    <property type="nucleotide sequence ID" value="NZ_LVWI01000045.1"/>
</dbReference>
<dbReference type="SMART" id="SM00267">
    <property type="entry name" value="GGDEF"/>
    <property type="match status" value="1"/>
</dbReference>
<dbReference type="InterPro" id="IPR001633">
    <property type="entry name" value="EAL_dom"/>
</dbReference>
<dbReference type="SMART" id="SM00304">
    <property type="entry name" value="HAMP"/>
    <property type="match status" value="1"/>
</dbReference>
<protein>
    <recommendedName>
        <fullName evidence="10">GGDEF domain-containing protein</fullName>
    </recommendedName>
</protein>
<keyword evidence="4" id="KW-1133">Transmembrane helix</keyword>
<dbReference type="CDD" id="cd01948">
    <property type="entry name" value="EAL"/>
    <property type="match status" value="1"/>
</dbReference>
<dbReference type="Proteomes" id="UP000186058">
    <property type="component" value="Unassembled WGS sequence"/>
</dbReference>
<dbReference type="Pfam" id="PF00672">
    <property type="entry name" value="HAMP"/>
    <property type="match status" value="1"/>
</dbReference>
<keyword evidence="3 4" id="KW-0472">Membrane</keyword>
<keyword evidence="4" id="KW-0812">Transmembrane</keyword>
<evidence type="ECO:0000256" key="2">
    <source>
        <dbReference type="ARBA" id="ARBA00022475"/>
    </source>
</evidence>
<feature type="domain" description="EAL" evidence="5">
    <location>
        <begin position="530"/>
        <end position="782"/>
    </location>
</feature>
<dbReference type="EMBL" id="LVWI01000045">
    <property type="protein sequence ID" value="OKP85373.1"/>
    <property type="molecule type" value="Genomic_DNA"/>
</dbReference>
<feature type="domain" description="HAMP" evidence="6">
    <location>
        <begin position="299"/>
        <end position="352"/>
    </location>
</feature>
<name>A0ABX3ENY1_9BACL</name>
<dbReference type="PROSITE" id="PS50883">
    <property type="entry name" value="EAL"/>
    <property type="match status" value="1"/>
</dbReference>
<dbReference type="PANTHER" id="PTHR44757">
    <property type="entry name" value="DIGUANYLATE CYCLASE DGCP"/>
    <property type="match status" value="1"/>
</dbReference>
<keyword evidence="2" id="KW-1003">Cell membrane</keyword>
<dbReference type="CDD" id="cd06225">
    <property type="entry name" value="HAMP"/>
    <property type="match status" value="1"/>
</dbReference>
<evidence type="ECO:0000259" key="6">
    <source>
        <dbReference type="PROSITE" id="PS50885"/>
    </source>
</evidence>
<dbReference type="Gene3D" id="3.20.20.450">
    <property type="entry name" value="EAL domain"/>
    <property type="match status" value="1"/>
</dbReference>
<sequence length="798" mass="88605">MKLRKKMIIFTFVVALLSLGVTYLLLHLIMLNRFEKLDEAALKDSLADTLSSYQEDLRDMKTGLLNYSLRDETYRFVEPGSKSEGSIAADDAFIRSTFNRTTYEVNHFDMIALLDKSGQPLYGGIYDSSLKRISLLTPELQTLLRLMNSRIPAFSGANDSKSGIVMLDKGPMLITLTPIVNSLRDQPVIGTAIAGRMLHQEETTHIRGEGSSSIQITRVSSEVLAQSKGNTLWMSPVSNSMMSAHTIVDDLFGNPGVVITLKQPRRIYESGQESIYSFRISFFLITALSCLLSLVFVNRSILERMSSLISNIRAIGSSKDLSIRIPSTGKDEFSDVEHEFNRMIDSLEQAQDELRQQSTLDPLTQLPNRSLFFAKLNAAIAAAKDSSRQIALVFIDLDHFKTVNDTLGHDFGDAMLKETAFRITQAVGQHDVVSRLGGDEFTILLSDIPDSAAMATQLTSIQEALSMPHHIQGHLLYNTASIGISIYSQNGEDADYLVKQADLAMFHVKETGRNNIFQYSEDLEKSIRRKKVLSQLLLSAAAKDEFEVHYQPILRSTDLEVHKVEALLRWTTPSHGPISPVEFIPLAETSGSIVGIGGWVLRQVCTDLQKFREQGLFLTAAVNISGVQLMQSGLLDLLQGLLNEFGLPASCLELEITESVLVSGDSILQSLQQLRAHGFRISLDDFGTGFSSLSYLRRFPVDVIKIDRSFVSEMTPAPQGDVLVKAIIELSHNLGLCVVSEGIELPEQFDMLRSLGSDELQGFYISKPVTAREIPPLLSQENSENERFLYRQGSGDMI</sequence>
<organism evidence="8 9">
    <name type="scientific">Paenibacillus helianthi</name>
    <dbReference type="NCBI Taxonomy" id="1349432"/>
    <lineage>
        <taxon>Bacteria</taxon>
        <taxon>Bacillati</taxon>
        <taxon>Bacillota</taxon>
        <taxon>Bacilli</taxon>
        <taxon>Bacillales</taxon>
        <taxon>Paenibacillaceae</taxon>
        <taxon>Paenibacillus</taxon>
    </lineage>
</organism>
<dbReference type="InterPro" id="IPR000160">
    <property type="entry name" value="GGDEF_dom"/>
</dbReference>
<gene>
    <name evidence="8" type="ORF">A3844_16425</name>
</gene>
<dbReference type="InterPro" id="IPR035919">
    <property type="entry name" value="EAL_sf"/>
</dbReference>
<dbReference type="NCBIfam" id="TIGR00254">
    <property type="entry name" value="GGDEF"/>
    <property type="match status" value="1"/>
</dbReference>
<evidence type="ECO:0000256" key="4">
    <source>
        <dbReference type="SAM" id="Phobius"/>
    </source>
</evidence>
<evidence type="ECO:0008006" key="10">
    <source>
        <dbReference type="Google" id="ProtNLM"/>
    </source>
</evidence>
<dbReference type="InterPro" id="IPR003660">
    <property type="entry name" value="HAMP_dom"/>
</dbReference>
<dbReference type="Gene3D" id="3.30.70.270">
    <property type="match status" value="1"/>
</dbReference>
<feature type="transmembrane region" description="Helical" evidence="4">
    <location>
        <begin position="7"/>
        <end position="30"/>
    </location>
</feature>
<evidence type="ECO:0000259" key="5">
    <source>
        <dbReference type="PROSITE" id="PS50883"/>
    </source>
</evidence>
<dbReference type="Pfam" id="PF00563">
    <property type="entry name" value="EAL"/>
    <property type="match status" value="1"/>
</dbReference>
<dbReference type="Pfam" id="PF00990">
    <property type="entry name" value="GGDEF"/>
    <property type="match status" value="1"/>
</dbReference>
<dbReference type="SUPFAM" id="SSF141868">
    <property type="entry name" value="EAL domain-like"/>
    <property type="match status" value="1"/>
</dbReference>
<comment type="caution">
    <text evidence="8">The sequence shown here is derived from an EMBL/GenBank/DDBJ whole genome shotgun (WGS) entry which is preliminary data.</text>
</comment>
<evidence type="ECO:0000256" key="1">
    <source>
        <dbReference type="ARBA" id="ARBA00004236"/>
    </source>
</evidence>
<dbReference type="CDD" id="cd01949">
    <property type="entry name" value="GGDEF"/>
    <property type="match status" value="1"/>
</dbReference>
<dbReference type="SUPFAM" id="SSF55073">
    <property type="entry name" value="Nucleotide cyclase"/>
    <property type="match status" value="1"/>
</dbReference>
<evidence type="ECO:0000313" key="8">
    <source>
        <dbReference type="EMBL" id="OKP85373.1"/>
    </source>
</evidence>
<evidence type="ECO:0000259" key="7">
    <source>
        <dbReference type="PROSITE" id="PS50887"/>
    </source>
</evidence>